<protein>
    <recommendedName>
        <fullName evidence="4">Petrobactin biosynthesis protein AsbE</fullName>
    </recommendedName>
</protein>
<proteinExistence type="predicted"/>
<evidence type="ECO:0000256" key="1">
    <source>
        <dbReference type="SAM" id="Coils"/>
    </source>
</evidence>
<evidence type="ECO:0000313" key="2">
    <source>
        <dbReference type="EMBL" id="AIC94192.1"/>
    </source>
</evidence>
<reference evidence="2 3" key="1">
    <citation type="journal article" date="2014" name="Gene">
        <title>A comparative genomic analysis of the alkalitolerant soil bacterium Bacillus lehensis G1.</title>
        <authorList>
            <person name="Noor Y.M."/>
            <person name="Samsulrizal N.H."/>
            <person name="Jema'on N.A."/>
            <person name="Low K.O."/>
            <person name="Ramli A.N."/>
            <person name="Alias N.I."/>
            <person name="Damis S.I."/>
            <person name="Fuzi S.F."/>
            <person name="Isa M.N."/>
            <person name="Murad A.M."/>
            <person name="Raih M.F."/>
            <person name="Bakar F.D."/>
            <person name="Najimudin N."/>
            <person name="Mahadi N.M."/>
            <person name="Illias R.M."/>
        </authorList>
    </citation>
    <scope>NUCLEOTIDE SEQUENCE [LARGE SCALE GENOMIC DNA]</scope>
    <source>
        <strain evidence="2 3">G1</strain>
    </source>
</reference>
<evidence type="ECO:0000313" key="3">
    <source>
        <dbReference type="Proteomes" id="UP000027142"/>
    </source>
</evidence>
<dbReference type="AlphaFoldDB" id="A0A060LVE6"/>
<feature type="coiled-coil region" evidence="1">
    <location>
        <begin position="277"/>
        <end position="304"/>
    </location>
</feature>
<dbReference type="Pfam" id="PF19468">
    <property type="entry name" value="DUF6005"/>
    <property type="match status" value="1"/>
</dbReference>
<organism evidence="2 3">
    <name type="scientific">Shouchella lehensis G1</name>
    <dbReference type="NCBI Taxonomy" id="1246626"/>
    <lineage>
        <taxon>Bacteria</taxon>
        <taxon>Bacillati</taxon>
        <taxon>Bacillota</taxon>
        <taxon>Bacilli</taxon>
        <taxon>Bacillales</taxon>
        <taxon>Bacillaceae</taxon>
        <taxon>Shouchella</taxon>
    </lineage>
</organism>
<name>A0A060LVE6_9BACI</name>
<dbReference type="STRING" id="1246626.BleG1_1614"/>
<dbReference type="EMBL" id="CP003923">
    <property type="protein sequence ID" value="AIC94192.1"/>
    <property type="molecule type" value="Genomic_DNA"/>
</dbReference>
<sequence>MIKVHCFVSCVCEVLKKNGIDHRPYYFGVWDADFFLDEHDRLTYHKENVDHTFFKNWYETLYGITLTEWYKNTASKEENVENLIQLIEEKDDDTHVIVMLDLALLPERENKFHHAPFPHYVMLEKTQDNDVWMMYDPDFRWEGEMDKAQILNAVRSHDVAGGYRFNGKTIQPPSDDTIKAYFRTCMKGRENPLTETLQSLVETFWSGSQRHRLNELGLVVQQLPVLAIRKYAYEHAFAFFWKALQFSENTFEQWCDEIESLEKGFKIVQYQAMKVAKTKKEADYEQLCNQLKRQNERERRIKAQLILYFNEWLLIEKSLVLHQR</sequence>
<dbReference type="PATRIC" id="fig|1246626.3.peg.1602"/>
<keyword evidence="1" id="KW-0175">Coiled coil</keyword>
<keyword evidence="3" id="KW-1185">Reference proteome</keyword>
<dbReference type="OrthoDB" id="177586at2"/>
<evidence type="ECO:0008006" key="4">
    <source>
        <dbReference type="Google" id="ProtNLM"/>
    </source>
</evidence>
<dbReference type="HOGENOM" id="CLU_052637_0_0_9"/>
<dbReference type="eggNOG" id="COG0236">
    <property type="taxonomic scope" value="Bacteria"/>
</dbReference>
<dbReference type="Proteomes" id="UP000027142">
    <property type="component" value="Chromosome"/>
</dbReference>
<accession>A0A060LVE6</accession>
<dbReference type="KEGG" id="ble:BleG1_1614"/>
<gene>
    <name evidence="2" type="ORF">BleG1_1614</name>
</gene>
<dbReference type="InterPro" id="IPR046047">
    <property type="entry name" value="DUF6005"/>
</dbReference>